<proteinExistence type="predicted"/>
<keyword evidence="1" id="KW-0614">Plasmid</keyword>
<reference evidence="1" key="1">
    <citation type="submission" date="2022-07" db="EMBL/GenBank/DDBJ databases">
        <authorList>
            <person name="Wu T."/>
        </authorList>
    </citation>
    <scope>NUCLEOTIDE SEQUENCE</scope>
    <source>
        <strain evidence="1">SD-1</strain>
        <plasmid evidence="1">unnamed4</plasmid>
    </source>
</reference>
<dbReference type="RefSeq" id="WP_264398925.1">
    <property type="nucleotide sequence ID" value="NZ_CP101183.1"/>
</dbReference>
<gene>
    <name evidence="1" type="ORF">NL394_23435</name>
</gene>
<evidence type="ECO:0000313" key="2">
    <source>
        <dbReference type="Proteomes" id="UP001163293"/>
    </source>
</evidence>
<name>A0AAX3EQG3_PAEUR</name>
<keyword evidence="2" id="KW-1185">Reference proteome</keyword>
<accession>A0AAX3EQG3</accession>
<dbReference type="AlphaFoldDB" id="A0AAX3EQG3"/>
<evidence type="ECO:0000313" key="1">
    <source>
        <dbReference type="EMBL" id="UYW00155.1"/>
    </source>
</evidence>
<sequence>MNDFWTGAEVISAYTRAQAIEDGALVDVSTTAQEAGFRWPVALTAAVQAEAVAWDGENGEYQDERGRLWDVVFMAGIAVRRNRGRHAAETSRLPYAIYRVPNVPDATESTELQLVIAVSGGDDGEPVMTIMLPHED</sequence>
<protein>
    <submittedName>
        <fullName evidence="1">Uncharacterized protein</fullName>
    </submittedName>
</protein>
<geneLocation type="plasmid" evidence="1 2">
    <name>unnamed4</name>
</geneLocation>
<dbReference type="Pfam" id="PF20213">
    <property type="entry name" value="DUF6573"/>
    <property type="match status" value="1"/>
</dbReference>
<dbReference type="InterPro" id="IPR046480">
    <property type="entry name" value="DUF6573"/>
</dbReference>
<dbReference type="Proteomes" id="UP001163293">
    <property type="component" value="Plasmid unnamed4"/>
</dbReference>
<organism evidence="1 2">
    <name type="scientific">Paenarthrobacter ureafaciens</name>
    <dbReference type="NCBI Taxonomy" id="37931"/>
    <lineage>
        <taxon>Bacteria</taxon>
        <taxon>Bacillati</taxon>
        <taxon>Actinomycetota</taxon>
        <taxon>Actinomycetes</taxon>
        <taxon>Micrococcales</taxon>
        <taxon>Micrococcaceae</taxon>
        <taxon>Paenarthrobacter</taxon>
    </lineage>
</organism>
<dbReference type="EMBL" id="CP101189">
    <property type="protein sequence ID" value="UYW00155.1"/>
    <property type="molecule type" value="Genomic_DNA"/>
</dbReference>